<dbReference type="AlphaFoldDB" id="A0A1E8FBS3"/>
<organism evidence="6 7">
    <name type="scientific">Alteromonas lipolytica</name>
    <dbReference type="NCBI Taxonomy" id="1856405"/>
    <lineage>
        <taxon>Bacteria</taxon>
        <taxon>Pseudomonadati</taxon>
        <taxon>Pseudomonadota</taxon>
        <taxon>Gammaproteobacteria</taxon>
        <taxon>Alteromonadales</taxon>
        <taxon>Alteromonadaceae</taxon>
        <taxon>Alteromonas/Salinimonas group</taxon>
        <taxon>Alteromonas</taxon>
    </lineage>
</organism>
<dbReference type="SUPFAM" id="SSF55874">
    <property type="entry name" value="ATPase domain of HSP90 chaperone/DNA topoisomerase II/histidine kinase"/>
    <property type="match status" value="1"/>
</dbReference>
<dbReference type="EMBL" id="MJIC01000015">
    <property type="protein sequence ID" value="OFI33365.1"/>
    <property type="molecule type" value="Genomic_DNA"/>
</dbReference>
<keyword evidence="3" id="KW-0902">Two-component regulatory system</keyword>
<dbReference type="InterPro" id="IPR050482">
    <property type="entry name" value="Sensor_HK_TwoCompSys"/>
</dbReference>
<dbReference type="GO" id="GO:0046983">
    <property type="term" value="F:protein dimerization activity"/>
    <property type="evidence" value="ECO:0007669"/>
    <property type="project" value="InterPro"/>
</dbReference>
<dbReference type="InterPro" id="IPR011712">
    <property type="entry name" value="Sig_transdc_His_kin_sub3_dim/P"/>
</dbReference>
<name>A0A1E8FBS3_9ALTE</name>
<dbReference type="OrthoDB" id="9797605at2"/>
<evidence type="ECO:0000256" key="3">
    <source>
        <dbReference type="ARBA" id="ARBA00023012"/>
    </source>
</evidence>
<keyword evidence="7" id="KW-1185">Reference proteome</keyword>
<feature type="transmembrane region" description="Helical" evidence="4">
    <location>
        <begin position="76"/>
        <end position="104"/>
    </location>
</feature>
<feature type="transmembrane region" description="Helical" evidence="4">
    <location>
        <begin position="116"/>
        <end position="134"/>
    </location>
</feature>
<comment type="caution">
    <text evidence="6">The sequence shown here is derived from an EMBL/GenBank/DDBJ whole genome shotgun (WGS) entry which is preliminary data.</text>
</comment>
<evidence type="ECO:0000256" key="1">
    <source>
        <dbReference type="ARBA" id="ARBA00022679"/>
    </source>
</evidence>
<sequence>MTNKTNSLATSIHRRLLPPALELGGMPYLWLVYLGFFAIHYFLYDPPVWHIGLGILGTVAFLVCYFRAYWTTGAATLIYIIAICAIGTGLSWVNPGAGVFFIYASAFASLVGPPRYSIAIVASILLYIVALSWLRDLSAYFYAPALIFSLIIGTANIFQREIDKKNAALKLSQEEVKRLATVAERERIARDLHDLIGHSFAMLTMKAQLAQKLFDHDTDKARQEIAELEQISRSALADVREAVTGYRQKDLNAELANAKTLLNSVDVAFSYTIPDTRLPNTVDITFGFIVREAVTNLMKHSDANSCQIELTAAKNKLMLTIADNGNATHAPEGNGLKGMRERISQLNGEIRFNHNHGFSIMAEVPL</sequence>
<evidence type="ECO:0000313" key="6">
    <source>
        <dbReference type="EMBL" id="OFI33365.1"/>
    </source>
</evidence>
<dbReference type="PANTHER" id="PTHR24421:SF63">
    <property type="entry name" value="SENSOR HISTIDINE KINASE DESK"/>
    <property type="match status" value="1"/>
</dbReference>
<dbReference type="Proteomes" id="UP000176037">
    <property type="component" value="Unassembled WGS sequence"/>
</dbReference>
<reference evidence="6 7" key="1">
    <citation type="submission" date="2016-09" db="EMBL/GenBank/DDBJ databases">
        <title>Alteromonas lipolytica, a new species isolated from sea water.</title>
        <authorList>
            <person name="Wu Y.-H."/>
            <person name="Cheng H."/>
            <person name="Xu X.-W."/>
        </authorList>
    </citation>
    <scope>NUCLEOTIDE SEQUENCE [LARGE SCALE GENOMIC DNA]</scope>
    <source>
        <strain evidence="6 7">JW12</strain>
    </source>
</reference>
<evidence type="ECO:0000313" key="7">
    <source>
        <dbReference type="Proteomes" id="UP000176037"/>
    </source>
</evidence>
<protein>
    <recommendedName>
        <fullName evidence="5">Signal transduction histidine kinase subgroup 3 dimerisation and phosphoacceptor domain-containing protein</fullName>
    </recommendedName>
</protein>
<feature type="transmembrane region" description="Helical" evidence="4">
    <location>
        <begin position="140"/>
        <end position="158"/>
    </location>
</feature>
<dbReference type="GO" id="GO:0000155">
    <property type="term" value="F:phosphorelay sensor kinase activity"/>
    <property type="evidence" value="ECO:0007669"/>
    <property type="project" value="InterPro"/>
</dbReference>
<feature type="transmembrane region" description="Helical" evidence="4">
    <location>
        <begin position="51"/>
        <end position="70"/>
    </location>
</feature>
<keyword evidence="2" id="KW-0418">Kinase</keyword>
<feature type="transmembrane region" description="Helical" evidence="4">
    <location>
        <begin position="25"/>
        <end position="44"/>
    </location>
</feature>
<dbReference type="PANTHER" id="PTHR24421">
    <property type="entry name" value="NITRATE/NITRITE SENSOR PROTEIN NARX-RELATED"/>
    <property type="match status" value="1"/>
</dbReference>
<accession>A0A1E8FBS3</accession>
<dbReference type="Gene3D" id="3.30.565.10">
    <property type="entry name" value="Histidine kinase-like ATPase, C-terminal domain"/>
    <property type="match status" value="1"/>
</dbReference>
<dbReference type="RefSeq" id="WP_070177741.1">
    <property type="nucleotide sequence ID" value="NZ_BMJR01000002.1"/>
</dbReference>
<dbReference type="CDD" id="cd16917">
    <property type="entry name" value="HATPase_UhpB-NarQ-NarX-like"/>
    <property type="match status" value="1"/>
</dbReference>
<dbReference type="GO" id="GO:0016020">
    <property type="term" value="C:membrane"/>
    <property type="evidence" value="ECO:0007669"/>
    <property type="project" value="InterPro"/>
</dbReference>
<keyword evidence="4" id="KW-0812">Transmembrane</keyword>
<feature type="domain" description="Signal transduction histidine kinase subgroup 3 dimerisation and phosphoacceptor" evidence="5">
    <location>
        <begin position="184"/>
        <end position="251"/>
    </location>
</feature>
<proteinExistence type="predicted"/>
<keyword evidence="4" id="KW-1133">Transmembrane helix</keyword>
<gene>
    <name evidence="6" type="ORF">BFC17_03635</name>
</gene>
<evidence type="ECO:0000259" key="5">
    <source>
        <dbReference type="Pfam" id="PF07730"/>
    </source>
</evidence>
<dbReference type="STRING" id="1856405.BFC17_03635"/>
<dbReference type="Pfam" id="PF07730">
    <property type="entry name" value="HisKA_3"/>
    <property type="match status" value="1"/>
</dbReference>
<evidence type="ECO:0000256" key="4">
    <source>
        <dbReference type="SAM" id="Phobius"/>
    </source>
</evidence>
<dbReference type="InterPro" id="IPR036890">
    <property type="entry name" value="HATPase_C_sf"/>
</dbReference>
<evidence type="ECO:0000256" key="2">
    <source>
        <dbReference type="ARBA" id="ARBA00022777"/>
    </source>
</evidence>
<keyword evidence="1" id="KW-0808">Transferase</keyword>
<dbReference type="Gene3D" id="1.20.5.1930">
    <property type="match status" value="1"/>
</dbReference>
<keyword evidence="4" id="KW-0472">Membrane</keyword>